<feature type="signal peptide" evidence="1">
    <location>
        <begin position="1"/>
        <end position="27"/>
    </location>
</feature>
<keyword evidence="3" id="KW-1185">Reference proteome</keyword>
<feature type="chain" id="PRO_5045696733" evidence="1">
    <location>
        <begin position="28"/>
        <end position="73"/>
    </location>
</feature>
<gene>
    <name evidence="2" type="primary">trbK</name>
    <name evidence="2" type="ORF">GO606_16585</name>
</gene>
<name>A0ABX1PRL1_9RHOO</name>
<keyword evidence="2" id="KW-0449">Lipoprotein</keyword>
<reference evidence="2" key="1">
    <citation type="submission" date="2019-12" db="EMBL/GenBank/DDBJ databases">
        <title>Comparative genomics gives insights into the taxonomy of the Azoarcus-Aromatoleum group and reveals separate origins of nif in the plant-associated Azoarcus and non-plant-associated Aromatoleum sub-groups.</title>
        <authorList>
            <person name="Lafos M."/>
            <person name="Maluk M."/>
            <person name="Batista M."/>
            <person name="Junghare M."/>
            <person name="Carmona M."/>
            <person name="Faoro H."/>
            <person name="Cruz L.M."/>
            <person name="Battistoni F."/>
            <person name="De Souza E."/>
            <person name="Pedrosa F."/>
            <person name="Chen W.-M."/>
            <person name="Poole P.S."/>
            <person name="Dixon R.A."/>
            <person name="James E.K."/>
        </authorList>
    </citation>
    <scope>NUCLEOTIDE SEQUENCE</scope>
    <source>
        <strain evidence="2">LuFRes1</strain>
    </source>
</reference>
<evidence type="ECO:0000313" key="3">
    <source>
        <dbReference type="Proteomes" id="UP000615989"/>
    </source>
</evidence>
<evidence type="ECO:0000313" key="2">
    <source>
        <dbReference type="EMBL" id="NMG26302.1"/>
    </source>
</evidence>
<sequence length="73" mass="7872">MQATKTLILTGAALVAALLAGCDNKPAAQDLPEVNDENCRPENIAKLDKGVQQAFSSQCLRRGAFKPSEQKTW</sequence>
<dbReference type="NCBIfam" id="TIGR04359">
    <property type="entry name" value="TrbK_RP4"/>
    <property type="match status" value="1"/>
</dbReference>
<proteinExistence type="predicted"/>
<dbReference type="PROSITE" id="PS51257">
    <property type="entry name" value="PROKAR_LIPOPROTEIN"/>
    <property type="match status" value="1"/>
</dbReference>
<keyword evidence="1" id="KW-0732">Signal</keyword>
<dbReference type="RefSeq" id="WP_169119629.1">
    <property type="nucleotide sequence ID" value="NZ_WTVG02000001.1"/>
</dbReference>
<dbReference type="InterPro" id="IPR027584">
    <property type="entry name" value="TrbK_RP4"/>
</dbReference>
<dbReference type="EMBL" id="WTVG01000063">
    <property type="protein sequence ID" value="NMG26302.1"/>
    <property type="molecule type" value="Genomic_DNA"/>
</dbReference>
<dbReference type="Proteomes" id="UP000615989">
    <property type="component" value="Unassembled WGS sequence"/>
</dbReference>
<accession>A0ABX1PRL1</accession>
<organism evidence="2 3">
    <name type="scientific">Aromatoleum anaerobium</name>
    <dbReference type="NCBI Taxonomy" id="182180"/>
    <lineage>
        <taxon>Bacteria</taxon>
        <taxon>Pseudomonadati</taxon>
        <taxon>Pseudomonadota</taxon>
        <taxon>Betaproteobacteria</taxon>
        <taxon>Rhodocyclales</taxon>
        <taxon>Rhodocyclaceae</taxon>
        <taxon>Aromatoleum</taxon>
    </lineage>
</organism>
<comment type="caution">
    <text evidence="2">The sequence shown here is derived from an EMBL/GenBank/DDBJ whole genome shotgun (WGS) entry which is preliminary data.</text>
</comment>
<protein>
    <submittedName>
        <fullName evidence="2">Entry exclusion lipoprotein TrbK</fullName>
    </submittedName>
</protein>
<evidence type="ECO:0000256" key="1">
    <source>
        <dbReference type="SAM" id="SignalP"/>
    </source>
</evidence>